<dbReference type="GO" id="GO:0003700">
    <property type="term" value="F:DNA-binding transcription factor activity"/>
    <property type="evidence" value="ECO:0007669"/>
    <property type="project" value="InterPro"/>
</dbReference>
<keyword evidence="3" id="KW-1185">Reference proteome</keyword>
<dbReference type="PROSITE" id="PS50987">
    <property type="entry name" value="HTH_ARSR_2"/>
    <property type="match status" value="1"/>
</dbReference>
<sequence length="102" mass="12167">MKHTIETITAFQLLKFLSSVNRLNMLRLLLDDERTVNEMMVFLNLGKKSVNLDINRLKRARMVNVKRRGQVNFYSLNPDFKYIEFIKCLIDYLPCKEIKLKI</sequence>
<dbReference type="Gene3D" id="1.10.10.10">
    <property type="entry name" value="Winged helix-like DNA-binding domain superfamily/Winged helix DNA-binding domain"/>
    <property type="match status" value="1"/>
</dbReference>
<protein>
    <submittedName>
        <fullName evidence="2">DNA-binding transcriptional ArsR family regulator</fullName>
    </submittedName>
</protein>
<organism evidence="2 3">
    <name type="scientific">Mesobacillus foraminis</name>
    <dbReference type="NCBI Taxonomy" id="279826"/>
    <lineage>
        <taxon>Bacteria</taxon>
        <taxon>Bacillati</taxon>
        <taxon>Bacillota</taxon>
        <taxon>Bacilli</taxon>
        <taxon>Bacillales</taxon>
        <taxon>Bacillaceae</taxon>
        <taxon>Mesobacillus</taxon>
    </lineage>
</organism>
<dbReference type="EMBL" id="SLVV01000013">
    <property type="protein sequence ID" value="TCN21204.1"/>
    <property type="molecule type" value="Genomic_DNA"/>
</dbReference>
<dbReference type="SMART" id="SM00418">
    <property type="entry name" value="HTH_ARSR"/>
    <property type="match status" value="1"/>
</dbReference>
<feature type="domain" description="HTH arsR-type" evidence="1">
    <location>
        <begin position="2"/>
        <end position="97"/>
    </location>
</feature>
<dbReference type="InterPro" id="IPR001845">
    <property type="entry name" value="HTH_ArsR_DNA-bd_dom"/>
</dbReference>
<keyword evidence="2" id="KW-0238">DNA-binding</keyword>
<dbReference type="Proteomes" id="UP000295689">
    <property type="component" value="Unassembled WGS sequence"/>
</dbReference>
<name>A0A4R2B724_9BACI</name>
<reference evidence="2 3" key="1">
    <citation type="journal article" date="2015" name="Stand. Genomic Sci.">
        <title>Genomic Encyclopedia of Bacterial and Archaeal Type Strains, Phase III: the genomes of soil and plant-associated and newly described type strains.</title>
        <authorList>
            <person name="Whitman W.B."/>
            <person name="Woyke T."/>
            <person name="Klenk H.P."/>
            <person name="Zhou Y."/>
            <person name="Lilburn T.G."/>
            <person name="Beck B.J."/>
            <person name="De Vos P."/>
            <person name="Vandamme P."/>
            <person name="Eisen J.A."/>
            <person name="Garrity G."/>
            <person name="Hugenholtz P."/>
            <person name="Kyrpides N.C."/>
        </authorList>
    </citation>
    <scope>NUCLEOTIDE SEQUENCE [LARGE SCALE GENOMIC DNA]</scope>
    <source>
        <strain evidence="2 3">CV53</strain>
    </source>
</reference>
<evidence type="ECO:0000259" key="1">
    <source>
        <dbReference type="PROSITE" id="PS50987"/>
    </source>
</evidence>
<gene>
    <name evidence="2" type="ORF">EV146_113128</name>
</gene>
<comment type="caution">
    <text evidence="2">The sequence shown here is derived from an EMBL/GenBank/DDBJ whole genome shotgun (WGS) entry which is preliminary data.</text>
</comment>
<evidence type="ECO:0000313" key="2">
    <source>
        <dbReference type="EMBL" id="TCN21204.1"/>
    </source>
</evidence>
<dbReference type="SUPFAM" id="SSF46785">
    <property type="entry name" value="Winged helix' DNA-binding domain"/>
    <property type="match status" value="1"/>
</dbReference>
<proteinExistence type="predicted"/>
<dbReference type="InterPro" id="IPR036388">
    <property type="entry name" value="WH-like_DNA-bd_sf"/>
</dbReference>
<accession>A0A4R2B724</accession>
<dbReference type="AlphaFoldDB" id="A0A4R2B724"/>
<evidence type="ECO:0000313" key="3">
    <source>
        <dbReference type="Proteomes" id="UP000295689"/>
    </source>
</evidence>
<dbReference type="GO" id="GO:0003677">
    <property type="term" value="F:DNA binding"/>
    <property type="evidence" value="ECO:0007669"/>
    <property type="project" value="UniProtKB-KW"/>
</dbReference>
<dbReference type="InterPro" id="IPR036390">
    <property type="entry name" value="WH_DNA-bd_sf"/>
</dbReference>